<evidence type="ECO:0000313" key="1">
    <source>
        <dbReference type="EMBL" id="QPB12096.1"/>
    </source>
</evidence>
<accession>A0A873WKV4</accession>
<dbReference type="EMBL" id="MW057856">
    <property type="protein sequence ID" value="QPB12096.1"/>
    <property type="molecule type" value="Genomic_DNA"/>
</dbReference>
<evidence type="ECO:0000313" key="2">
    <source>
        <dbReference type="Proteomes" id="UP000662885"/>
    </source>
</evidence>
<dbReference type="KEGG" id="vg:77951559"/>
<proteinExistence type="predicted"/>
<reference evidence="1" key="1">
    <citation type="submission" date="2020-10" db="EMBL/GenBank/DDBJ databases">
        <title>Novel bacteriophages targeting Providencia spp. as potential agents for phage therapy.</title>
        <authorList>
            <person name="Rakov C."/>
            <person name="Alkalay-Oren S."/>
            <person name="Coppenhagen-Glazer S."/>
            <person name="Hazan R."/>
        </authorList>
    </citation>
    <scope>NUCLEOTIDE SEQUENCE</scope>
</reference>
<dbReference type="Proteomes" id="UP000662885">
    <property type="component" value="Segment"/>
</dbReference>
<keyword evidence="2" id="KW-1185">Reference proteome</keyword>
<protein>
    <submittedName>
        <fullName evidence="1">Uncharacterized protein</fullName>
    </submittedName>
</protein>
<sequence length="59" mass="6703">MEIKVGDLVIHELAPNYYKLVAIDHIDIIKGATIVRVLMEGTKEQCEQIKAEYGMETKL</sequence>
<dbReference type="GeneID" id="77951559"/>
<dbReference type="RefSeq" id="YP_010675237.1">
    <property type="nucleotide sequence ID" value="NC_071000.1"/>
</dbReference>
<name>A0A873WKV4_9CAUD</name>
<organism evidence="1 2">
    <name type="scientific">Providencia phage PSTCR4</name>
    <dbReference type="NCBI Taxonomy" id="2783546"/>
    <lineage>
        <taxon>Viruses</taxon>
        <taxon>Duplodnaviria</taxon>
        <taxon>Heunggongvirae</taxon>
        <taxon>Uroviricota</taxon>
        <taxon>Caudoviricetes</taxon>
        <taxon>Craquatrovirus</taxon>
        <taxon>Craquatrovirus PSTCR4</taxon>
    </lineage>
</organism>